<sequence>MKPLKRTFLPQLRPVGDGLVKDYPELSREVARFERVGDVNPRVAKLIEPHL</sequence>
<proteinExistence type="predicted"/>
<accession>A0A7W6K9G9</accession>
<name>A0A7W6K9G9_9SPHI</name>
<evidence type="ECO:0000313" key="2">
    <source>
        <dbReference type="Proteomes" id="UP000532273"/>
    </source>
</evidence>
<evidence type="ECO:0000313" key="1">
    <source>
        <dbReference type="EMBL" id="MBB4106595.1"/>
    </source>
</evidence>
<organism evidence="1 2">
    <name type="scientific">Pedobacter zeae</name>
    <dbReference type="NCBI Taxonomy" id="1737356"/>
    <lineage>
        <taxon>Bacteria</taxon>
        <taxon>Pseudomonadati</taxon>
        <taxon>Bacteroidota</taxon>
        <taxon>Sphingobacteriia</taxon>
        <taxon>Sphingobacteriales</taxon>
        <taxon>Sphingobacteriaceae</taxon>
        <taxon>Pedobacter</taxon>
    </lineage>
</organism>
<comment type="caution">
    <text evidence="1">The sequence shown here is derived from an EMBL/GenBank/DDBJ whole genome shotgun (WGS) entry which is preliminary data.</text>
</comment>
<protein>
    <submittedName>
        <fullName evidence="1">Uncharacterized protein</fullName>
    </submittedName>
</protein>
<reference evidence="1 2" key="1">
    <citation type="submission" date="2020-08" db="EMBL/GenBank/DDBJ databases">
        <title>Genomic Encyclopedia of Type Strains, Phase IV (KMG-IV): sequencing the most valuable type-strain genomes for metagenomic binning, comparative biology and taxonomic classification.</title>
        <authorList>
            <person name="Goeker M."/>
        </authorList>
    </citation>
    <scope>NUCLEOTIDE SEQUENCE [LARGE SCALE GENOMIC DNA]</scope>
    <source>
        <strain evidence="1 2">DSM 100774</strain>
    </source>
</reference>
<dbReference type="Proteomes" id="UP000532273">
    <property type="component" value="Unassembled WGS sequence"/>
</dbReference>
<gene>
    <name evidence="1" type="ORF">GGQ60_000555</name>
</gene>
<dbReference type="AlphaFoldDB" id="A0A7W6K9G9"/>
<dbReference type="EMBL" id="JACIEF010000001">
    <property type="protein sequence ID" value="MBB4106595.1"/>
    <property type="molecule type" value="Genomic_DNA"/>
</dbReference>